<organism evidence="3 4">
    <name type="scientific">Effrenium voratum</name>
    <dbReference type="NCBI Taxonomy" id="2562239"/>
    <lineage>
        <taxon>Eukaryota</taxon>
        <taxon>Sar</taxon>
        <taxon>Alveolata</taxon>
        <taxon>Dinophyceae</taxon>
        <taxon>Suessiales</taxon>
        <taxon>Symbiodiniaceae</taxon>
        <taxon>Effrenium</taxon>
    </lineage>
</organism>
<gene>
    <name evidence="3" type="ORF">EVOR1521_LOCUS6731</name>
</gene>
<keyword evidence="2" id="KW-0732">Signal</keyword>
<keyword evidence="4" id="KW-1185">Reference proteome</keyword>
<evidence type="ECO:0000256" key="1">
    <source>
        <dbReference type="SAM" id="Phobius"/>
    </source>
</evidence>
<dbReference type="Proteomes" id="UP001178507">
    <property type="component" value="Unassembled WGS sequence"/>
</dbReference>
<keyword evidence="1" id="KW-0812">Transmembrane</keyword>
<feature type="transmembrane region" description="Helical" evidence="1">
    <location>
        <begin position="96"/>
        <end position="120"/>
    </location>
</feature>
<reference evidence="3" key="1">
    <citation type="submission" date="2023-08" db="EMBL/GenBank/DDBJ databases">
        <authorList>
            <person name="Chen Y."/>
            <person name="Shah S."/>
            <person name="Dougan E. K."/>
            <person name="Thang M."/>
            <person name="Chan C."/>
        </authorList>
    </citation>
    <scope>NUCLEOTIDE SEQUENCE</scope>
</reference>
<evidence type="ECO:0000313" key="3">
    <source>
        <dbReference type="EMBL" id="CAJ1378097.1"/>
    </source>
</evidence>
<accession>A0AA36I0Q6</accession>
<evidence type="ECO:0000313" key="4">
    <source>
        <dbReference type="Proteomes" id="UP001178507"/>
    </source>
</evidence>
<name>A0AA36I0Q6_9DINO</name>
<keyword evidence="1" id="KW-0472">Membrane</keyword>
<evidence type="ECO:0000256" key="2">
    <source>
        <dbReference type="SAM" id="SignalP"/>
    </source>
</evidence>
<sequence>MRRTSRLVFQSYAVLALTLGEACGSSCEAQDDLAKAFGLSMEEDDAGSLQLLQVARFASSTDAPAAKEAPQTLQEKDTVTAVSWMQELMKSTSGTYAPLLILSVLALGMGVLILLLLQWLDSRKEPAMRRRGLLHSFCNGERACGTSKKMRSIPAAHPGGGVCSALPRARLQLNQIRKMVLSRHGDKLHTRAKSCHRRTACVKVPEHAERRMR</sequence>
<comment type="caution">
    <text evidence="3">The sequence shown here is derived from an EMBL/GenBank/DDBJ whole genome shotgun (WGS) entry which is preliminary data.</text>
</comment>
<dbReference type="EMBL" id="CAUJNA010000513">
    <property type="protein sequence ID" value="CAJ1378097.1"/>
    <property type="molecule type" value="Genomic_DNA"/>
</dbReference>
<dbReference type="AlphaFoldDB" id="A0AA36I0Q6"/>
<feature type="signal peptide" evidence="2">
    <location>
        <begin position="1"/>
        <end position="29"/>
    </location>
</feature>
<proteinExistence type="predicted"/>
<keyword evidence="1" id="KW-1133">Transmembrane helix</keyword>
<evidence type="ECO:0008006" key="5">
    <source>
        <dbReference type="Google" id="ProtNLM"/>
    </source>
</evidence>
<protein>
    <recommendedName>
        <fullName evidence="5">Transmembrane protein</fullName>
    </recommendedName>
</protein>
<feature type="chain" id="PRO_5041274479" description="Transmembrane protein" evidence="2">
    <location>
        <begin position="30"/>
        <end position="213"/>
    </location>
</feature>